<dbReference type="WBParaSite" id="Pan_g19222.t1">
    <property type="protein sequence ID" value="Pan_g19222.t1"/>
    <property type="gene ID" value="Pan_g19222"/>
</dbReference>
<feature type="region of interest" description="Disordered" evidence="20">
    <location>
        <begin position="389"/>
        <end position="449"/>
    </location>
</feature>
<dbReference type="GO" id="GO:0031119">
    <property type="term" value="P:tRNA pseudouridine synthesis"/>
    <property type="evidence" value="ECO:0007669"/>
    <property type="project" value="InterPro"/>
</dbReference>
<feature type="active site" description="Nucleophile" evidence="18">
    <location>
        <position position="119"/>
    </location>
</feature>
<evidence type="ECO:0000256" key="1">
    <source>
        <dbReference type="ARBA" id="ARBA00001166"/>
    </source>
</evidence>
<evidence type="ECO:0000256" key="18">
    <source>
        <dbReference type="PIRSR" id="PIRSR641708-1"/>
    </source>
</evidence>
<evidence type="ECO:0000256" key="9">
    <source>
        <dbReference type="ARBA" id="ARBA00052184"/>
    </source>
</evidence>
<evidence type="ECO:0000256" key="14">
    <source>
        <dbReference type="ARBA" id="ARBA00075153"/>
    </source>
</evidence>
<dbReference type="InterPro" id="IPR020103">
    <property type="entry name" value="PsdUridine_synth_cat_dom_sf"/>
</dbReference>
<dbReference type="Gene3D" id="3.30.70.660">
    <property type="entry name" value="Pseudouridine synthase I, catalytic domain, C-terminal subdomain"/>
    <property type="match status" value="1"/>
</dbReference>
<dbReference type="CDD" id="cd02568">
    <property type="entry name" value="PseudoU_synth_PUS1_PUS2"/>
    <property type="match status" value="1"/>
</dbReference>
<evidence type="ECO:0000256" key="16">
    <source>
        <dbReference type="ARBA" id="ARBA00080849"/>
    </source>
</evidence>
<keyword evidence="6" id="KW-0413">Isomerase</keyword>
<dbReference type="InterPro" id="IPR041708">
    <property type="entry name" value="PUS1/PUS2-like"/>
</dbReference>
<dbReference type="GO" id="GO:0005634">
    <property type="term" value="C:nucleus"/>
    <property type="evidence" value="ECO:0007669"/>
    <property type="project" value="UniProtKB-SubCell"/>
</dbReference>
<accession>A0A7E4VC99</accession>
<evidence type="ECO:0000256" key="3">
    <source>
        <dbReference type="ARBA" id="ARBA00009375"/>
    </source>
</evidence>
<evidence type="ECO:0000256" key="7">
    <source>
        <dbReference type="ARBA" id="ARBA00023242"/>
    </source>
</evidence>
<dbReference type="GO" id="GO:0003723">
    <property type="term" value="F:RNA binding"/>
    <property type="evidence" value="ECO:0007669"/>
    <property type="project" value="InterPro"/>
</dbReference>
<dbReference type="GO" id="GO:1990481">
    <property type="term" value="P:mRNA pseudouridine synthesis"/>
    <property type="evidence" value="ECO:0007669"/>
    <property type="project" value="TreeGrafter"/>
</dbReference>
<proteinExistence type="inferred from homology"/>
<evidence type="ECO:0000313" key="23">
    <source>
        <dbReference type="WBParaSite" id="Pan_g19222.t1"/>
    </source>
</evidence>
<dbReference type="FunFam" id="3.30.70.660:FF:000002">
    <property type="entry name" value="tRNA pseudouridine synthase"/>
    <property type="match status" value="1"/>
</dbReference>
<evidence type="ECO:0000256" key="10">
    <source>
        <dbReference type="ARBA" id="ARBA00053709"/>
    </source>
</evidence>
<comment type="catalytic activity">
    <reaction evidence="8">
        <text>a uridine in tRNA = a pseudouridine in tRNA</text>
        <dbReference type="Rhea" id="RHEA:54572"/>
        <dbReference type="Rhea" id="RHEA-COMP:13339"/>
        <dbReference type="Rhea" id="RHEA-COMP:13934"/>
        <dbReference type="ChEBI" id="CHEBI:65314"/>
        <dbReference type="ChEBI" id="CHEBI:65315"/>
    </reaction>
</comment>
<evidence type="ECO:0000256" key="20">
    <source>
        <dbReference type="SAM" id="MobiDB-lite"/>
    </source>
</evidence>
<evidence type="ECO:0000256" key="15">
    <source>
        <dbReference type="ARBA" id="ARBA00079087"/>
    </source>
</evidence>
<comment type="catalytic activity">
    <reaction evidence="9">
        <text>uridine(38/39/40) in tRNA = pseudouridine(38/39/40) in tRNA</text>
        <dbReference type="Rhea" id="RHEA:22376"/>
        <dbReference type="Rhea" id="RHEA-COMP:10085"/>
        <dbReference type="Rhea" id="RHEA-COMP:10087"/>
        <dbReference type="ChEBI" id="CHEBI:65314"/>
        <dbReference type="ChEBI" id="CHEBI:65315"/>
        <dbReference type="EC" id="5.4.99.12"/>
    </reaction>
</comment>
<feature type="compositionally biased region" description="Basic and acidic residues" evidence="20">
    <location>
        <begin position="430"/>
        <end position="449"/>
    </location>
</feature>
<comment type="catalytic activity">
    <reaction evidence="1">
        <text>a uridine in mRNA = a pseudouridine in mRNA</text>
        <dbReference type="Rhea" id="RHEA:56644"/>
        <dbReference type="Rhea" id="RHEA-COMP:14658"/>
        <dbReference type="Rhea" id="RHEA-COMP:14659"/>
        <dbReference type="ChEBI" id="CHEBI:65314"/>
        <dbReference type="ChEBI" id="CHEBI:65315"/>
    </reaction>
</comment>
<feature type="binding site" evidence="19">
    <location>
        <position position="178"/>
    </location>
    <ligand>
        <name>substrate</name>
    </ligand>
</feature>
<keyword evidence="22" id="KW-1185">Reference proteome</keyword>
<dbReference type="GO" id="GO:0160147">
    <property type="term" value="F:tRNA pseudouridine(38-40) synthase activity"/>
    <property type="evidence" value="ECO:0007669"/>
    <property type="project" value="UniProtKB-EC"/>
</dbReference>
<evidence type="ECO:0000313" key="22">
    <source>
        <dbReference type="Proteomes" id="UP000492821"/>
    </source>
</evidence>
<evidence type="ECO:0000256" key="4">
    <source>
        <dbReference type="ARBA" id="ARBA00022664"/>
    </source>
</evidence>
<dbReference type="SUPFAM" id="SSF55120">
    <property type="entry name" value="Pseudouridine synthase"/>
    <property type="match status" value="1"/>
</dbReference>
<dbReference type="InterPro" id="IPR020095">
    <property type="entry name" value="PsdUridine_synth_TruA_C"/>
</dbReference>
<keyword evidence="7" id="KW-0539">Nucleus</keyword>
<evidence type="ECO:0000256" key="2">
    <source>
        <dbReference type="ARBA" id="ARBA00004123"/>
    </source>
</evidence>
<dbReference type="Gene3D" id="3.30.70.580">
    <property type="entry name" value="Pseudouridine synthase I, catalytic domain, N-terminal subdomain"/>
    <property type="match status" value="1"/>
</dbReference>
<dbReference type="InterPro" id="IPR020097">
    <property type="entry name" value="PsdUridine_synth_TruA_a/b_dom"/>
</dbReference>
<evidence type="ECO:0000259" key="21">
    <source>
        <dbReference type="Pfam" id="PF01416"/>
    </source>
</evidence>
<evidence type="ECO:0000256" key="17">
    <source>
        <dbReference type="ARBA" id="ARBA00081344"/>
    </source>
</evidence>
<dbReference type="PANTHER" id="PTHR11142">
    <property type="entry name" value="PSEUDOURIDYLATE SYNTHASE"/>
    <property type="match status" value="1"/>
</dbReference>
<evidence type="ECO:0000256" key="19">
    <source>
        <dbReference type="PIRSR" id="PIRSR641708-2"/>
    </source>
</evidence>
<evidence type="ECO:0000256" key="11">
    <source>
        <dbReference type="ARBA" id="ARBA00064589"/>
    </source>
</evidence>
<evidence type="ECO:0000256" key="8">
    <source>
        <dbReference type="ARBA" id="ARBA00036943"/>
    </source>
</evidence>
<reference evidence="22" key="1">
    <citation type="journal article" date="2013" name="Genetics">
        <title>The draft genome and transcriptome of Panagrellus redivivus are shaped by the harsh demands of a free-living lifestyle.</title>
        <authorList>
            <person name="Srinivasan J."/>
            <person name="Dillman A.R."/>
            <person name="Macchietto M.G."/>
            <person name="Heikkinen L."/>
            <person name="Lakso M."/>
            <person name="Fracchia K.M."/>
            <person name="Antoshechkin I."/>
            <person name="Mortazavi A."/>
            <person name="Wong G."/>
            <person name="Sternberg P.W."/>
        </authorList>
    </citation>
    <scope>NUCLEOTIDE SEQUENCE [LARGE SCALE GENOMIC DNA]</scope>
    <source>
        <strain evidence="22">MT8872</strain>
    </source>
</reference>
<dbReference type="FunFam" id="3.30.70.580:FF:000002">
    <property type="entry name" value="tRNA pseudouridine synthase"/>
    <property type="match status" value="1"/>
</dbReference>
<organism evidence="22 23">
    <name type="scientific">Panagrellus redivivus</name>
    <name type="common">Microworm</name>
    <dbReference type="NCBI Taxonomy" id="6233"/>
    <lineage>
        <taxon>Eukaryota</taxon>
        <taxon>Metazoa</taxon>
        <taxon>Ecdysozoa</taxon>
        <taxon>Nematoda</taxon>
        <taxon>Chromadorea</taxon>
        <taxon>Rhabditida</taxon>
        <taxon>Tylenchina</taxon>
        <taxon>Panagrolaimomorpha</taxon>
        <taxon>Panagrolaimoidea</taxon>
        <taxon>Panagrolaimidae</taxon>
        <taxon>Panagrellus</taxon>
    </lineage>
</organism>
<keyword evidence="5" id="KW-0819">tRNA processing</keyword>
<dbReference type="InterPro" id="IPR001406">
    <property type="entry name" value="PsdUridine_synth_TruA"/>
</dbReference>
<dbReference type="InterPro" id="IPR020094">
    <property type="entry name" value="TruA/RsuA/RluB/E/F_N"/>
</dbReference>
<comment type="subunit">
    <text evidence="11">Monomer. Forms a complex with RARG and the SRA1 RNA in the nucleus.</text>
</comment>
<keyword evidence="4" id="KW-0507">mRNA processing</keyword>
<evidence type="ECO:0000256" key="6">
    <source>
        <dbReference type="ARBA" id="ARBA00023235"/>
    </source>
</evidence>
<evidence type="ECO:0000256" key="13">
    <source>
        <dbReference type="ARBA" id="ARBA00068582"/>
    </source>
</evidence>
<comment type="similarity">
    <text evidence="3">Belongs to the tRNA pseudouridine synthase TruA family.</text>
</comment>
<feature type="compositionally biased region" description="Acidic residues" evidence="20">
    <location>
        <begin position="414"/>
        <end position="429"/>
    </location>
</feature>
<feature type="domain" description="Pseudouridine synthase I TruA alpha/beta" evidence="21">
    <location>
        <begin position="214"/>
        <end position="324"/>
    </location>
</feature>
<dbReference type="PANTHER" id="PTHR11142:SF4">
    <property type="entry name" value="PSEUDOURIDYLATE SYNTHASE 1 HOMOLOG"/>
    <property type="match status" value="1"/>
</dbReference>
<dbReference type="Pfam" id="PF01416">
    <property type="entry name" value="PseudoU_synth_1"/>
    <property type="match status" value="1"/>
</dbReference>
<dbReference type="AlphaFoldDB" id="A0A7E4VC99"/>
<name>A0A7E4VC99_PANRE</name>
<comment type="subcellular location">
    <subcellularLocation>
        <location evidence="2">Nucleus</location>
    </subcellularLocation>
</comment>
<evidence type="ECO:0000256" key="5">
    <source>
        <dbReference type="ARBA" id="ARBA00022694"/>
    </source>
</evidence>
<reference evidence="23" key="2">
    <citation type="submission" date="2020-10" db="UniProtKB">
        <authorList>
            <consortium name="WormBaseParasite"/>
        </authorList>
    </citation>
    <scope>IDENTIFICATION</scope>
</reference>
<comment type="function">
    <text evidence="10">Pseudouridylate synthase that catalyzes pseudouridylation of tRNAs and mRNAs. Acts on positions 27/28 in the anticodon stem and also positions 34 and 36 in the anticodon of an intron containing tRNA. Also catalyzes pseudouridylation of mRNAs: mediates pseudouridylation of mRNAs with the consensus sequence 5'-UGUAG-3'. Acts as a regulator of pre-mRNA splicing by mediating pseudouridylation of pre-mRNAs at locations associated with alternatively spliced regions. Pseudouridylation of pre-mRNAs near splice sites directly regulates mRNA splicing and mRNA 3'-end processing. Involved in regulation of nuclear receptor activity through pseudouridylation of SRA1 mRNA.</text>
</comment>
<dbReference type="GO" id="GO:0006397">
    <property type="term" value="P:mRNA processing"/>
    <property type="evidence" value="ECO:0007669"/>
    <property type="project" value="UniProtKB-KW"/>
</dbReference>
<protein>
    <recommendedName>
        <fullName evidence="13">Pseudouridylate synthase 1 homolog</fullName>
        <ecNumber evidence="12">5.4.99.12</ecNumber>
    </recommendedName>
    <alternativeName>
        <fullName evidence="14">tRNA pseudouridine synthase 1</fullName>
    </alternativeName>
    <alternativeName>
        <fullName evidence="17">tRNA pseudouridine(38-40) synthase</fullName>
    </alternativeName>
    <alternativeName>
        <fullName evidence="15">tRNA pseudouridylate synthase I</fullName>
    </alternativeName>
    <alternativeName>
        <fullName evidence="16">tRNA-uridine isomerase I</fullName>
    </alternativeName>
</protein>
<dbReference type="EC" id="5.4.99.12" evidence="12"/>
<sequence length="449" mass="50872">MLRSLFKAAINMVKTAGQEGKDVLHKVASGRVEKPTTTATAEGEAAAARAKKPKNRKYALFLAYQGKNYFGMQVQSGMGTHQITIESKLLDAMLATGMINEQQRHKFFDWHFQRAARTDRSVSAVRQVCSFYLPLEESFVDEAPKLLNEKLPADIRVLSLRRTVPSFHAQKKCDYRTYSYTLPTFAFADVESLTNAAFRLTPERLAEVNDVLGLFVGTHNFFNYTSKKQHGDMSCNRYIVSFECGKPFTYTHDIGLKKTEYEFATIYIKGQSFMLHQIRKMIGMTLTILRGFQHKSDLTRSFESQRMDVPRAPGLGLILEKVHYQCYDRQFSKQHATLDDLGPEIESTLSGIRDELIIKEILVTEAITSSMLLWLSDLPKHDFRAIAEDEGDERKSELPMAYAKANEAEKAVKEEEEDEEAAAGDDDGNEEVKTEAEVVQEEEKIAVQA</sequence>
<evidence type="ECO:0000256" key="12">
    <source>
        <dbReference type="ARBA" id="ARBA00066509"/>
    </source>
</evidence>
<dbReference type="Proteomes" id="UP000492821">
    <property type="component" value="Unassembled WGS sequence"/>
</dbReference>